<dbReference type="PANTHER" id="PTHR39160:SF4">
    <property type="entry name" value="RESUSCITATION-PROMOTING FACTOR RPFB"/>
    <property type="match status" value="1"/>
</dbReference>
<dbReference type="InterPro" id="IPR051933">
    <property type="entry name" value="Resuscitation_pf_RpfB"/>
</dbReference>
<evidence type="ECO:0000256" key="1">
    <source>
        <dbReference type="ARBA" id="ARBA00022729"/>
    </source>
</evidence>
<accession>A0ABS2SS26</accession>
<keyword evidence="5" id="KW-1185">Reference proteome</keyword>
<dbReference type="Proteomes" id="UP001179280">
    <property type="component" value="Unassembled WGS sequence"/>
</dbReference>
<keyword evidence="2" id="KW-0812">Transmembrane</keyword>
<protein>
    <submittedName>
        <fullName evidence="4">3D (Asp-Asp-Asp) domain-containing protein</fullName>
    </submittedName>
</protein>
<dbReference type="SUPFAM" id="SSF50685">
    <property type="entry name" value="Barwin-like endoglucanases"/>
    <property type="match status" value="1"/>
</dbReference>
<comment type="caution">
    <text evidence="4">The sequence shown here is derived from an EMBL/GenBank/DDBJ whole genome shotgun (WGS) entry which is preliminary data.</text>
</comment>
<evidence type="ECO:0000313" key="4">
    <source>
        <dbReference type="EMBL" id="MBM7838315.1"/>
    </source>
</evidence>
<dbReference type="EMBL" id="JAFBCV010000004">
    <property type="protein sequence ID" value="MBM7838315.1"/>
    <property type="molecule type" value="Genomic_DNA"/>
</dbReference>
<keyword evidence="1" id="KW-0732">Signal</keyword>
<keyword evidence="2" id="KW-0472">Membrane</keyword>
<proteinExistence type="predicted"/>
<sequence length="207" mass="23067">MHLNHKMKWLFRVGMSLLFIGAVLATIHVFTNLTFSHFYSTDNGVKRITTYEKEIPGITISTYSLMEQEIDPTEFERVSVIATGYTAGIESTGKGPGDPAYGITFSGLPVLRDAYSTVAADPNVFPIGTVLFIPEYGYGVVADTGSLIKGNKIDLYYETVEDVFNEWGKKEVEVYVIQEGNGTLTQEQLDEFNAANQIHGFRESRRT</sequence>
<dbReference type="InterPro" id="IPR036908">
    <property type="entry name" value="RlpA-like_sf"/>
</dbReference>
<feature type="transmembrane region" description="Helical" evidence="2">
    <location>
        <begin position="9"/>
        <end position="30"/>
    </location>
</feature>
<dbReference type="RefSeq" id="WP_204465483.1">
    <property type="nucleotide sequence ID" value="NZ_JAFBCV010000004.1"/>
</dbReference>
<gene>
    <name evidence="4" type="ORF">JOC54_001571</name>
</gene>
<organism evidence="4 5">
    <name type="scientific">Shouchella xiaoxiensis</name>
    <dbReference type="NCBI Taxonomy" id="766895"/>
    <lineage>
        <taxon>Bacteria</taxon>
        <taxon>Bacillati</taxon>
        <taxon>Bacillota</taxon>
        <taxon>Bacilli</taxon>
        <taxon>Bacillales</taxon>
        <taxon>Bacillaceae</taxon>
        <taxon>Shouchella</taxon>
    </lineage>
</organism>
<evidence type="ECO:0000256" key="2">
    <source>
        <dbReference type="SAM" id="Phobius"/>
    </source>
</evidence>
<dbReference type="Pfam" id="PF06725">
    <property type="entry name" value="3D"/>
    <property type="match status" value="1"/>
</dbReference>
<keyword evidence="2" id="KW-1133">Transmembrane helix</keyword>
<dbReference type="Gene3D" id="2.40.40.10">
    <property type="entry name" value="RlpA-like domain"/>
    <property type="match status" value="1"/>
</dbReference>
<name>A0ABS2SS26_9BACI</name>
<reference evidence="4" key="1">
    <citation type="submission" date="2021-01" db="EMBL/GenBank/DDBJ databases">
        <title>Genomic Encyclopedia of Type Strains, Phase IV (KMG-IV): sequencing the most valuable type-strain genomes for metagenomic binning, comparative biology and taxonomic classification.</title>
        <authorList>
            <person name="Goeker M."/>
        </authorList>
    </citation>
    <scope>NUCLEOTIDE SEQUENCE</scope>
    <source>
        <strain evidence="4">DSM 21943</strain>
    </source>
</reference>
<feature type="domain" description="3D" evidence="3">
    <location>
        <begin position="116"/>
        <end position="177"/>
    </location>
</feature>
<dbReference type="CDD" id="cd22786">
    <property type="entry name" value="DPBB_YuiC-like"/>
    <property type="match status" value="1"/>
</dbReference>
<dbReference type="InterPro" id="IPR010611">
    <property type="entry name" value="3D_dom"/>
</dbReference>
<evidence type="ECO:0000259" key="3">
    <source>
        <dbReference type="Pfam" id="PF06725"/>
    </source>
</evidence>
<dbReference type="PANTHER" id="PTHR39160">
    <property type="entry name" value="CELL WALL-BINDING PROTEIN YOCH"/>
    <property type="match status" value="1"/>
</dbReference>
<evidence type="ECO:0000313" key="5">
    <source>
        <dbReference type="Proteomes" id="UP001179280"/>
    </source>
</evidence>